<comment type="caution">
    <text evidence="1">The sequence shown here is derived from an EMBL/GenBank/DDBJ whole genome shotgun (WGS) entry which is preliminary data.</text>
</comment>
<dbReference type="Proteomes" id="UP001195483">
    <property type="component" value="Unassembled WGS sequence"/>
</dbReference>
<dbReference type="AlphaFoldDB" id="A0AAE0SF87"/>
<protein>
    <submittedName>
        <fullName evidence="1">Uncharacterized protein</fullName>
    </submittedName>
</protein>
<organism evidence="1 2">
    <name type="scientific">Potamilus streckersoni</name>
    <dbReference type="NCBI Taxonomy" id="2493646"/>
    <lineage>
        <taxon>Eukaryota</taxon>
        <taxon>Metazoa</taxon>
        <taxon>Spiralia</taxon>
        <taxon>Lophotrochozoa</taxon>
        <taxon>Mollusca</taxon>
        <taxon>Bivalvia</taxon>
        <taxon>Autobranchia</taxon>
        <taxon>Heteroconchia</taxon>
        <taxon>Palaeoheterodonta</taxon>
        <taxon>Unionida</taxon>
        <taxon>Unionoidea</taxon>
        <taxon>Unionidae</taxon>
        <taxon>Ambleminae</taxon>
        <taxon>Lampsilini</taxon>
        <taxon>Potamilus</taxon>
    </lineage>
</organism>
<sequence length="78" mass="9395">MCQVEDSIHHIFYECPKYSRSRKALLDFQRRIGALTRYPALLQRKGNPNIPRKCDNIISFLEEIMKYHIVYNVIFTKY</sequence>
<reference evidence="1" key="3">
    <citation type="submission" date="2023-05" db="EMBL/GenBank/DDBJ databases">
        <authorList>
            <person name="Smith C.H."/>
        </authorList>
    </citation>
    <scope>NUCLEOTIDE SEQUENCE</scope>
    <source>
        <strain evidence="1">CHS0354</strain>
        <tissue evidence="1">Mantle</tissue>
    </source>
</reference>
<keyword evidence="2" id="KW-1185">Reference proteome</keyword>
<evidence type="ECO:0000313" key="1">
    <source>
        <dbReference type="EMBL" id="KAK3590856.1"/>
    </source>
</evidence>
<reference evidence="1" key="2">
    <citation type="journal article" date="2021" name="Genome Biol. Evol.">
        <title>Developing a high-quality reference genome for a parasitic bivalve with doubly uniparental inheritance (Bivalvia: Unionida).</title>
        <authorList>
            <person name="Smith C.H."/>
        </authorList>
    </citation>
    <scope>NUCLEOTIDE SEQUENCE</scope>
    <source>
        <strain evidence="1">CHS0354</strain>
        <tissue evidence="1">Mantle</tissue>
    </source>
</reference>
<evidence type="ECO:0000313" key="2">
    <source>
        <dbReference type="Proteomes" id="UP001195483"/>
    </source>
</evidence>
<reference evidence="1" key="1">
    <citation type="journal article" date="2021" name="Genome Biol. Evol.">
        <title>A High-Quality Reference Genome for a Parasitic Bivalve with Doubly Uniparental Inheritance (Bivalvia: Unionida).</title>
        <authorList>
            <person name="Smith C.H."/>
        </authorList>
    </citation>
    <scope>NUCLEOTIDE SEQUENCE</scope>
    <source>
        <strain evidence="1">CHS0354</strain>
    </source>
</reference>
<accession>A0AAE0SF87</accession>
<name>A0AAE0SF87_9BIVA</name>
<dbReference type="EMBL" id="JAEAOA010001457">
    <property type="protein sequence ID" value="KAK3590856.1"/>
    <property type="molecule type" value="Genomic_DNA"/>
</dbReference>
<proteinExistence type="predicted"/>
<gene>
    <name evidence="1" type="ORF">CHS0354_024597</name>
</gene>